<organism evidence="2 3">
    <name type="scientific">Parachaetomium inaequale</name>
    <dbReference type="NCBI Taxonomy" id="2588326"/>
    <lineage>
        <taxon>Eukaryota</taxon>
        <taxon>Fungi</taxon>
        <taxon>Dikarya</taxon>
        <taxon>Ascomycota</taxon>
        <taxon>Pezizomycotina</taxon>
        <taxon>Sordariomycetes</taxon>
        <taxon>Sordariomycetidae</taxon>
        <taxon>Sordariales</taxon>
        <taxon>Chaetomiaceae</taxon>
        <taxon>Parachaetomium</taxon>
    </lineage>
</organism>
<dbReference type="Proteomes" id="UP001303115">
    <property type="component" value="Unassembled WGS sequence"/>
</dbReference>
<keyword evidence="3" id="KW-1185">Reference proteome</keyword>
<keyword evidence="1" id="KW-0732">Signal</keyword>
<evidence type="ECO:0000313" key="2">
    <source>
        <dbReference type="EMBL" id="KAK4044442.1"/>
    </source>
</evidence>
<reference evidence="3" key="1">
    <citation type="journal article" date="2023" name="Mol. Phylogenet. Evol.">
        <title>Genome-scale phylogeny and comparative genomics of the fungal order Sordariales.</title>
        <authorList>
            <person name="Hensen N."/>
            <person name="Bonometti L."/>
            <person name="Westerberg I."/>
            <person name="Brannstrom I.O."/>
            <person name="Guillou S."/>
            <person name="Cros-Aarteil S."/>
            <person name="Calhoun S."/>
            <person name="Haridas S."/>
            <person name="Kuo A."/>
            <person name="Mondo S."/>
            <person name="Pangilinan J."/>
            <person name="Riley R."/>
            <person name="LaButti K."/>
            <person name="Andreopoulos B."/>
            <person name="Lipzen A."/>
            <person name="Chen C."/>
            <person name="Yan M."/>
            <person name="Daum C."/>
            <person name="Ng V."/>
            <person name="Clum A."/>
            <person name="Steindorff A."/>
            <person name="Ohm R.A."/>
            <person name="Martin F."/>
            <person name="Silar P."/>
            <person name="Natvig D.O."/>
            <person name="Lalanne C."/>
            <person name="Gautier V."/>
            <person name="Ament-Velasquez S.L."/>
            <person name="Kruys A."/>
            <person name="Hutchinson M.I."/>
            <person name="Powell A.J."/>
            <person name="Barry K."/>
            <person name="Miller A.N."/>
            <person name="Grigoriev I.V."/>
            <person name="Debuchy R."/>
            <person name="Gladieux P."/>
            <person name="Hiltunen Thoren M."/>
            <person name="Johannesson H."/>
        </authorList>
    </citation>
    <scope>NUCLEOTIDE SEQUENCE [LARGE SCALE GENOMIC DNA]</scope>
    <source>
        <strain evidence="3">CBS 284.82</strain>
    </source>
</reference>
<gene>
    <name evidence="2" type="ORF">C8A01DRAFT_42867</name>
</gene>
<name>A0AAN6PPB6_9PEZI</name>
<feature type="signal peptide" evidence="1">
    <location>
        <begin position="1"/>
        <end position="18"/>
    </location>
</feature>
<dbReference type="EMBL" id="MU854319">
    <property type="protein sequence ID" value="KAK4044442.1"/>
    <property type="molecule type" value="Genomic_DNA"/>
</dbReference>
<accession>A0AAN6PPB6</accession>
<comment type="caution">
    <text evidence="2">The sequence shown here is derived from an EMBL/GenBank/DDBJ whole genome shotgun (WGS) entry which is preliminary data.</text>
</comment>
<sequence length="206" mass="22716">MIFHGLIAITALITSAMAGALPAKRVEVPQPNPIPVVLSGLYDFVVTGFETQAVVMSDKTYMNFHIVPYLGAKPAHCFALGTTLTHSLTSYPQTWCHHGHDDEEDDSVTTTPGQDDKHGHVWFSWMLGADVDVTAPGADGIFGMDRETGAYLKVVRQVDTHTRDEAVLHISEEFLEVVGEGQFAHKVYTGRENFTMMALRFEGVEH</sequence>
<protein>
    <submittedName>
        <fullName evidence="2">Uncharacterized protein</fullName>
    </submittedName>
</protein>
<feature type="chain" id="PRO_5042979786" evidence="1">
    <location>
        <begin position="19"/>
        <end position="206"/>
    </location>
</feature>
<evidence type="ECO:0000256" key="1">
    <source>
        <dbReference type="SAM" id="SignalP"/>
    </source>
</evidence>
<evidence type="ECO:0000313" key="3">
    <source>
        <dbReference type="Proteomes" id="UP001303115"/>
    </source>
</evidence>
<dbReference type="AlphaFoldDB" id="A0AAN6PPB6"/>
<proteinExistence type="predicted"/>